<protein>
    <submittedName>
        <fullName evidence="3">Uncharacterized protein</fullName>
    </submittedName>
</protein>
<keyword evidence="2" id="KW-1133">Transmembrane helix</keyword>
<evidence type="ECO:0000256" key="1">
    <source>
        <dbReference type="SAM" id="MobiDB-lite"/>
    </source>
</evidence>
<feature type="transmembrane region" description="Helical" evidence="2">
    <location>
        <begin position="34"/>
        <end position="56"/>
    </location>
</feature>
<evidence type="ECO:0000313" key="3">
    <source>
        <dbReference type="EMBL" id="OHA24402.1"/>
    </source>
</evidence>
<evidence type="ECO:0000313" key="4">
    <source>
        <dbReference type="Proteomes" id="UP000178413"/>
    </source>
</evidence>
<sequence length="216" mass="23662">MDPKFQTSFIPKKPISPPGGIVGASSPHRHGGSFFMGLSVIVFIFSLTLAGGGYAWKYYLLSAQETYKEQLAERERQFNIDLIEHLKQVNIKVDLAKQILYNHLAISQIFDIISRLTIENVRFLSLEVSAAPNQTDGLKISMNGYGTSLSAVAFQSDVLGQLEQYGLRKVVKNPILSNPTLDPNGTVSFGFSASIDSASLSYQKLINSTNATSTQP</sequence>
<reference evidence="3 4" key="1">
    <citation type="journal article" date="2016" name="Nat. Commun.">
        <title>Thousands of microbial genomes shed light on interconnected biogeochemical processes in an aquifer system.</title>
        <authorList>
            <person name="Anantharaman K."/>
            <person name="Brown C.T."/>
            <person name="Hug L.A."/>
            <person name="Sharon I."/>
            <person name="Castelle C.J."/>
            <person name="Probst A.J."/>
            <person name="Thomas B.C."/>
            <person name="Singh A."/>
            <person name="Wilkins M.J."/>
            <person name="Karaoz U."/>
            <person name="Brodie E.L."/>
            <person name="Williams K.H."/>
            <person name="Hubbard S.S."/>
            <person name="Banfield J.F."/>
        </authorList>
    </citation>
    <scope>NUCLEOTIDE SEQUENCE [LARGE SCALE GENOMIC DNA]</scope>
</reference>
<proteinExistence type="predicted"/>
<dbReference type="EMBL" id="MHRM01000005">
    <property type="protein sequence ID" value="OHA24402.1"/>
    <property type="molecule type" value="Genomic_DNA"/>
</dbReference>
<dbReference type="Proteomes" id="UP000178413">
    <property type="component" value="Unassembled WGS sequence"/>
</dbReference>
<name>A0A1G2MN24_9BACT</name>
<dbReference type="AlphaFoldDB" id="A0A1G2MN24"/>
<organism evidence="3 4">
    <name type="scientific">Candidatus Taylorbacteria bacterium RIFCSPHIGHO2_02_FULL_44_12</name>
    <dbReference type="NCBI Taxonomy" id="1802308"/>
    <lineage>
        <taxon>Bacteria</taxon>
        <taxon>Candidatus Tayloriibacteriota</taxon>
    </lineage>
</organism>
<keyword evidence="2" id="KW-0812">Transmembrane</keyword>
<comment type="caution">
    <text evidence="3">The sequence shown here is derived from an EMBL/GenBank/DDBJ whole genome shotgun (WGS) entry which is preliminary data.</text>
</comment>
<feature type="region of interest" description="Disordered" evidence="1">
    <location>
        <begin position="1"/>
        <end position="22"/>
    </location>
</feature>
<keyword evidence="2" id="KW-0472">Membrane</keyword>
<evidence type="ECO:0000256" key="2">
    <source>
        <dbReference type="SAM" id="Phobius"/>
    </source>
</evidence>
<gene>
    <name evidence="3" type="ORF">A3D50_00085</name>
</gene>
<dbReference type="STRING" id="1802308.A3D50_00085"/>
<accession>A0A1G2MN24</accession>